<reference evidence="1" key="2">
    <citation type="submission" date="2020-11" db="EMBL/GenBank/DDBJ databases">
        <authorList>
            <person name="McCartney M.A."/>
            <person name="Auch B."/>
            <person name="Kono T."/>
            <person name="Mallez S."/>
            <person name="Becker A."/>
            <person name="Gohl D.M."/>
            <person name="Silverstein K.A.T."/>
            <person name="Koren S."/>
            <person name="Bechman K.B."/>
            <person name="Herman A."/>
            <person name="Abrahante J.E."/>
            <person name="Garbe J."/>
        </authorList>
    </citation>
    <scope>NUCLEOTIDE SEQUENCE</scope>
    <source>
        <strain evidence="1">Duluth1</strain>
        <tissue evidence="1">Whole animal</tissue>
    </source>
</reference>
<dbReference type="PANTHER" id="PTHR31635">
    <property type="entry name" value="REVERSE TRANSCRIPTASE DOMAIN-CONTAINING PROTEIN-RELATED"/>
    <property type="match status" value="1"/>
</dbReference>
<dbReference type="EMBL" id="JAIWYP010000012">
    <property type="protein sequence ID" value="KAH3725097.1"/>
    <property type="molecule type" value="Genomic_DNA"/>
</dbReference>
<protein>
    <recommendedName>
        <fullName evidence="3">Reverse transcriptase domain-containing protein</fullName>
    </recommendedName>
</protein>
<gene>
    <name evidence="1" type="ORF">DPMN_050927</name>
</gene>
<sequence length="239" mass="28112">MQNNKSPGSDGITIDKIINNGFFSNSFNIERGVRQGCPLSSSLFIICIEYLSHHIQSNKHIKGLSLDLTKKSNTWNDVTQNLETQTSSKTILWNNKDITSNNKTFFYKDWFERSIKYVDQLYDYRIKDFYSFDDICYIYGIPSNNFLKYYTLIKRVPIHIKSEINTNNTPCTQTTFAENILGRKNKTNKIFYTLQIKNPTENTKPQNQWQFLFGEHELNWKHIFTMPYKATIESTLSNF</sequence>
<evidence type="ECO:0008006" key="3">
    <source>
        <dbReference type="Google" id="ProtNLM"/>
    </source>
</evidence>
<evidence type="ECO:0000313" key="2">
    <source>
        <dbReference type="Proteomes" id="UP000828390"/>
    </source>
</evidence>
<dbReference type="PANTHER" id="PTHR31635:SF196">
    <property type="entry name" value="REVERSE TRANSCRIPTASE DOMAIN-CONTAINING PROTEIN-RELATED"/>
    <property type="match status" value="1"/>
</dbReference>
<organism evidence="1 2">
    <name type="scientific">Dreissena polymorpha</name>
    <name type="common">Zebra mussel</name>
    <name type="synonym">Mytilus polymorpha</name>
    <dbReference type="NCBI Taxonomy" id="45954"/>
    <lineage>
        <taxon>Eukaryota</taxon>
        <taxon>Metazoa</taxon>
        <taxon>Spiralia</taxon>
        <taxon>Lophotrochozoa</taxon>
        <taxon>Mollusca</taxon>
        <taxon>Bivalvia</taxon>
        <taxon>Autobranchia</taxon>
        <taxon>Heteroconchia</taxon>
        <taxon>Euheterodonta</taxon>
        <taxon>Imparidentia</taxon>
        <taxon>Neoheterodontei</taxon>
        <taxon>Myida</taxon>
        <taxon>Dreissenoidea</taxon>
        <taxon>Dreissenidae</taxon>
        <taxon>Dreissena</taxon>
    </lineage>
</organism>
<proteinExistence type="predicted"/>
<reference evidence="1" key="1">
    <citation type="journal article" date="2019" name="bioRxiv">
        <title>The Genome of the Zebra Mussel, Dreissena polymorpha: A Resource for Invasive Species Research.</title>
        <authorList>
            <person name="McCartney M.A."/>
            <person name="Auch B."/>
            <person name="Kono T."/>
            <person name="Mallez S."/>
            <person name="Zhang Y."/>
            <person name="Obille A."/>
            <person name="Becker A."/>
            <person name="Abrahante J.E."/>
            <person name="Garbe J."/>
            <person name="Badalamenti J.P."/>
            <person name="Herman A."/>
            <person name="Mangelson H."/>
            <person name="Liachko I."/>
            <person name="Sullivan S."/>
            <person name="Sone E.D."/>
            <person name="Koren S."/>
            <person name="Silverstein K.A.T."/>
            <person name="Beckman K.B."/>
            <person name="Gohl D.M."/>
        </authorList>
    </citation>
    <scope>NUCLEOTIDE SEQUENCE</scope>
    <source>
        <strain evidence="1">Duluth1</strain>
        <tissue evidence="1">Whole animal</tissue>
    </source>
</reference>
<name>A0A9D4HLQ7_DREPO</name>
<comment type="caution">
    <text evidence="1">The sequence shown here is derived from an EMBL/GenBank/DDBJ whole genome shotgun (WGS) entry which is preliminary data.</text>
</comment>
<evidence type="ECO:0000313" key="1">
    <source>
        <dbReference type="EMBL" id="KAH3725097.1"/>
    </source>
</evidence>
<dbReference type="AlphaFoldDB" id="A0A9D4HLQ7"/>
<keyword evidence="2" id="KW-1185">Reference proteome</keyword>
<accession>A0A9D4HLQ7</accession>
<dbReference type="Proteomes" id="UP000828390">
    <property type="component" value="Unassembled WGS sequence"/>
</dbReference>